<dbReference type="RefSeq" id="WP_154307956.1">
    <property type="nucleotide sequence ID" value="NZ_WKKI01000021.1"/>
</dbReference>
<dbReference type="PANTHER" id="PTHR43085:SF54">
    <property type="entry name" value="PUTATIVE-RELATED"/>
    <property type="match status" value="1"/>
</dbReference>
<evidence type="ECO:0000259" key="4">
    <source>
        <dbReference type="Pfam" id="PF00294"/>
    </source>
</evidence>
<evidence type="ECO:0000313" key="5">
    <source>
        <dbReference type="EMBL" id="MRX72800.1"/>
    </source>
</evidence>
<feature type="domain" description="Carbohydrate kinase PfkB" evidence="4">
    <location>
        <begin position="1"/>
        <end position="312"/>
    </location>
</feature>
<keyword evidence="6" id="KW-1185">Reference proteome</keyword>
<dbReference type="Gene3D" id="3.40.1190.20">
    <property type="match status" value="1"/>
</dbReference>
<comment type="caution">
    <text evidence="5">The sequence shown here is derived from an EMBL/GenBank/DDBJ whole genome shotgun (WGS) entry which is preliminary data.</text>
</comment>
<evidence type="ECO:0000256" key="2">
    <source>
        <dbReference type="ARBA" id="ARBA00022679"/>
    </source>
</evidence>
<dbReference type="InterPro" id="IPR050306">
    <property type="entry name" value="PfkB_Carbo_kinase"/>
</dbReference>
<dbReference type="EMBL" id="WKKI01000021">
    <property type="protein sequence ID" value="MRX72800.1"/>
    <property type="molecule type" value="Genomic_DNA"/>
</dbReference>
<keyword evidence="3 5" id="KW-0418">Kinase</keyword>
<protein>
    <submittedName>
        <fullName evidence="5">Carbohydrate kinase</fullName>
    </submittedName>
</protein>
<dbReference type="InterPro" id="IPR029056">
    <property type="entry name" value="Ribokinase-like"/>
</dbReference>
<dbReference type="Proteomes" id="UP000448867">
    <property type="component" value="Unassembled WGS sequence"/>
</dbReference>
<gene>
    <name evidence="5" type="ORF">GJU40_11650</name>
</gene>
<reference evidence="5 6" key="1">
    <citation type="submission" date="2019-11" db="EMBL/GenBank/DDBJ databases">
        <title>Bacillus lacus genome.</title>
        <authorList>
            <person name="Allen C.J."/>
            <person name="Newman J.D."/>
        </authorList>
    </citation>
    <scope>NUCLEOTIDE SEQUENCE [LARGE SCALE GENOMIC DNA]</scope>
    <source>
        <strain evidence="5 6">KCTC 33946</strain>
    </source>
</reference>
<organism evidence="5 6">
    <name type="scientific">Metabacillus lacus</name>
    <dbReference type="NCBI Taxonomy" id="1983721"/>
    <lineage>
        <taxon>Bacteria</taxon>
        <taxon>Bacillati</taxon>
        <taxon>Bacillota</taxon>
        <taxon>Bacilli</taxon>
        <taxon>Bacillales</taxon>
        <taxon>Bacillaceae</taxon>
        <taxon>Metabacillus</taxon>
    </lineage>
</organism>
<evidence type="ECO:0000256" key="3">
    <source>
        <dbReference type="ARBA" id="ARBA00022777"/>
    </source>
</evidence>
<evidence type="ECO:0000256" key="1">
    <source>
        <dbReference type="ARBA" id="ARBA00010688"/>
    </source>
</evidence>
<keyword evidence="2" id="KW-0808">Transferase</keyword>
<dbReference type="PANTHER" id="PTHR43085">
    <property type="entry name" value="HEXOKINASE FAMILY MEMBER"/>
    <property type="match status" value="1"/>
</dbReference>
<proteinExistence type="inferred from homology"/>
<dbReference type="AlphaFoldDB" id="A0A7X2LXQ3"/>
<dbReference type="GO" id="GO:0016301">
    <property type="term" value="F:kinase activity"/>
    <property type="evidence" value="ECO:0007669"/>
    <property type="project" value="UniProtKB-KW"/>
</dbReference>
<dbReference type="Pfam" id="PF00294">
    <property type="entry name" value="PfkB"/>
    <property type="match status" value="1"/>
</dbReference>
<sequence>MRKVYCIGETLIDFISLDKNKTLKSSGAFSKAAGGAPMNAAIAVAKYGGHSVMLTKVANDSFGEFLLHVMSSNGVDISHIVRTDEGETGLAFVSLGEDGERTFSFYRKNAADLLLSPEEVGDIRFQEGDFLHFCSVDLVESPLKQTHIELINKVRSAGGVVCFDVNVRTALWPDETMCRNTILQFITKADIIKVSSEELEFVSGITNEEDAIHSLLNGHVKAVVYRKGNEGAAIYIKDERVYEHPGFRVTPVDTTGAGDAFIGSFLRELAMLNTTPSNLTKLLHTHHNRLLIFANASGALAATVKGAIDSAPGRAGVMEFIKTMHEQSPNYKSW</sequence>
<dbReference type="InterPro" id="IPR011611">
    <property type="entry name" value="PfkB_dom"/>
</dbReference>
<accession>A0A7X2LXQ3</accession>
<dbReference type="SUPFAM" id="SSF53613">
    <property type="entry name" value="Ribokinase-like"/>
    <property type="match status" value="1"/>
</dbReference>
<dbReference type="OrthoDB" id="9813569at2"/>
<name>A0A7X2LXQ3_9BACI</name>
<evidence type="ECO:0000313" key="6">
    <source>
        <dbReference type="Proteomes" id="UP000448867"/>
    </source>
</evidence>
<dbReference type="CDD" id="cd01167">
    <property type="entry name" value="bac_FRK"/>
    <property type="match status" value="1"/>
</dbReference>
<comment type="similarity">
    <text evidence="1">Belongs to the carbohydrate kinase PfkB family.</text>
</comment>